<dbReference type="PANTHER" id="PTHR42954:SF2">
    <property type="entry name" value="FE(2+) TRANSPORT PROTEIN A"/>
    <property type="match status" value="1"/>
</dbReference>
<proteinExistence type="predicted"/>
<gene>
    <name evidence="3" type="primary">feoA</name>
    <name evidence="3" type="ORF">NtB2_00105</name>
</gene>
<evidence type="ECO:0000256" key="1">
    <source>
        <dbReference type="ARBA" id="ARBA00023004"/>
    </source>
</evidence>
<evidence type="ECO:0000313" key="3">
    <source>
        <dbReference type="EMBL" id="GBG96003.1"/>
    </source>
</evidence>
<sequence length="150" mass="16704">MKTLDRAHPGQVYYVDRLLPGATKLKELGFRQDAKVLLVSLTGELAIVKVMDARLALDMSQLKQVCIKDQLADETLLGLDSLKAGETGIVRLIEAEPKTRHHLMDMGITRGTSIYVRKLAPMGDPMELHLRGYALSLRKADARQIKVVLQ</sequence>
<comment type="caution">
    <text evidence="3">The sequence shown here is derived from an EMBL/GenBank/DDBJ whole genome shotgun (WGS) entry which is preliminary data.</text>
</comment>
<dbReference type="InterPro" id="IPR038157">
    <property type="entry name" value="FeoA_core_dom"/>
</dbReference>
<evidence type="ECO:0000313" key="4">
    <source>
        <dbReference type="Proteomes" id="UP000245021"/>
    </source>
</evidence>
<dbReference type="EMBL" id="BFFO01000001">
    <property type="protein sequence ID" value="GBG96003.1"/>
    <property type="molecule type" value="Genomic_DNA"/>
</dbReference>
<dbReference type="InterPro" id="IPR052713">
    <property type="entry name" value="FeoA"/>
</dbReference>
<dbReference type="InterPro" id="IPR007167">
    <property type="entry name" value="Fe-transptr_FeoA-like"/>
</dbReference>
<feature type="domain" description="Ferrous iron transporter FeoA-like" evidence="2">
    <location>
        <begin position="2"/>
        <end position="69"/>
    </location>
</feature>
<dbReference type="GO" id="GO:0046914">
    <property type="term" value="F:transition metal ion binding"/>
    <property type="evidence" value="ECO:0007669"/>
    <property type="project" value="InterPro"/>
</dbReference>
<keyword evidence="4" id="KW-1185">Reference proteome</keyword>
<reference evidence="3 4" key="1">
    <citation type="journal article" date="2018" name="Genome Announc.">
        <title>Draft Genome Sequence of Lactococcus sp. Strain NtB2 (JCM 32569), Isolated from the Gut of the Higher Termite Nasutitermes takasagoensis.</title>
        <authorList>
            <person name="Noda S."/>
            <person name="Aihara C."/>
            <person name="Yuki M."/>
            <person name="Ohkuma M."/>
        </authorList>
    </citation>
    <scope>NUCLEOTIDE SEQUENCE [LARGE SCALE GENOMIC DNA]</scope>
    <source>
        <strain evidence="3 4">NtB2</strain>
    </source>
</reference>
<dbReference type="OrthoDB" id="9811076at2"/>
<dbReference type="PANTHER" id="PTHR42954">
    <property type="entry name" value="FE(2+) TRANSPORT PROTEIN A"/>
    <property type="match status" value="1"/>
</dbReference>
<accession>A0A2R5HD50</accession>
<dbReference type="SUPFAM" id="SSF50037">
    <property type="entry name" value="C-terminal domain of transcriptional repressors"/>
    <property type="match status" value="1"/>
</dbReference>
<keyword evidence="1" id="KW-0408">Iron</keyword>
<dbReference type="Pfam" id="PF04023">
    <property type="entry name" value="FeoA"/>
    <property type="match status" value="2"/>
</dbReference>
<protein>
    <submittedName>
        <fullName evidence="3">Ferrous iron transporter A</fullName>
    </submittedName>
</protein>
<name>A0A2R5HD50_9LACT</name>
<dbReference type="RefSeq" id="WP_109244994.1">
    <property type="nucleotide sequence ID" value="NZ_BFFO01000001.1"/>
</dbReference>
<organism evidence="3 4">
    <name type="scientific">Lactococcus termiticola</name>
    <dbReference type="NCBI Taxonomy" id="2169526"/>
    <lineage>
        <taxon>Bacteria</taxon>
        <taxon>Bacillati</taxon>
        <taxon>Bacillota</taxon>
        <taxon>Bacilli</taxon>
        <taxon>Lactobacillales</taxon>
        <taxon>Streptococcaceae</taxon>
        <taxon>Lactococcus</taxon>
    </lineage>
</organism>
<dbReference type="SMART" id="SM00899">
    <property type="entry name" value="FeoA"/>
    <property type="match status" value="2"/>
</dbReference>
<evidence type="ECO:0000259" key="2">
    <source>
        <dbReference type="SMART" id="SM00899"/>
    </source>
</evidence>
<dbReference type="InterPro" id="IPR008988">
    <property type="entry name" value="Transcriptional_repressor_C"/>
</dbReference>
<dbReference type="Proteomes" id="UP000245021">
    <property type="component" value="Unassembled WGS sequence"/>
</dbReference>
<feature type="domain" description="Ferrous iron transporter FeoA-like" evidence="2">
    <location>
        <begin position="77"/>
        <end position="149"/>
    </location>
</feature>
<dbReference type="AlphaFoldDB" id="A0A2R5HD50"/>
<dbReference type="Gene3D" id="2.30.30.90">
    <property type="match status" value="1"/>
</dbReference>